<sequence>MGGNNTPISGNTWQTIQIRKSVVPQHQILNVPGPPAKRAEREANGFAILHLQRAFTYEAGLIHLPSDFDGDERRTVWILCDFNVRNPVAM</sequence>
<dbReference type="VEuPathDB" id="FungiDB:PV07_08783"/>
<dbReference type="GeneID" id="27347977"/>
<proteinExistence type="predicted"/>
<keyword evidence="2" id="KW-1185">Reference proteome</keyword>
<dbReference type="RefSeq" id="XP_016245833.1">
    <property type="nucleotide sequence ID" value="XM_016395977.1"/>
</dbReference>
<dbReference type="EMBL" id="KN847044">
    <property type="protein sequence ID" value="KIW25617.1"/>
    <property type="molecule type" value="Genomic_DNA"/>
</dbReference>
<dbReference type="OrthoDB" id="3519782at2759"/>
<gene>
    <name evidence="1" type="ORF">PV07_08783</name>
</gene>
<evidence type="ECO:0000313" key="1">
    <source>
        <dbReference type="EMBL" id="KIW25617.1"/>
    </source>
</evidence>
<organism evidence="1 2">
    <name type="scientific">Cladophialophora immunda</name>
    <dbReference type="NCBI Taxonomy" id="569365"/>
    <lineage>
        <taxon>Eukaryota</taxon>
        <taxon>Fungi</taxon>
        <taxon>Dikarya</taxon>
        <taxon>Ascomycota</taxon>
        <taxon>Pezizomycotina</taxon>
        <taxon>Eurotiomycetes</taxon>
        <taxon>Chaetothyriomycetidae</taxon>
        <taxon>Chaetothyriales</taxon>
        <taxon>Herpotrichiellaceae</taxon>
        <taxon>Cladophialophora</taxon>
    </lineage>
</organism>
<reference evidence="1 2" key="1">
    <citation type="submission" date="2015-01" db="EMBL/GenBank/DDBJ databases">
        <title>The Genome Sequence of Cladophialophora immunda CBS83496.</title>
        <authorList>
            <consortium name="The Broad Institute Genomics Platform"/>
            <person name="Cuomo C."/>
            <person name="de Hoog S."/>
            <person name="Gorbushina A."/>
            <person name="Stielow B."/>
            <person name="Teixiera M."/>
            <person name="Abouelleil A."/>
            <person name="Chapman S.B."/>
            <person name="Priest M."/>
            <person name="Young S.K."/>
            <person name="Wortman J."/>
            <person name="Nusbaum C."/>
            <person name="Birren B."/>
        </authorList>
    </citation>
    <scope>NUCLEOTIDE SEQUENCE [LARGE SCALE GENOMIC DNA]</scope>
    <source>
        <strain evidence="1 2">CBS 83496</strain>
    </source>
</reference>
<protein>
    <submittedName>
        <fullName evidence="1">Uncharacterized protein</fullName>
    </submittedName>
</protein>
<name>A0A0D2AKV9_9EURO</name>
<dbReference type="AlphaFoldDB" id="A0A0D2AKV9"/>
<dbReference type="HOGENOM" id="CLU_2440665_0_0_1"/>
<evidence type="ECO:0000313" key="2">
    <source>
        <dbReference type="Proteomes" id="UP000054466"/>
    </source>
</evidence>
<accession>A0A0D2AKV9</accession>
<dbReference type="Proteomes" id="UP000054466">
    <property type="component" value="Unassembled WGS sequence"/>
</dbReference>